<dbReference type="GO" id="GO:0003700">
    <property type="term" value="F:DNA-binding transcription factor activity"/>
    <property type="evidence" value="ECO:0007669"/>
    <property type="project" value="InterPro"/>
</dbReference>
<dbReference type="InterPro" id="IPR036390">
    <property type="entry name" value="WH_DNA-bd_sf"/>
</dbReference>
<dbReference type="SUPFAM" id="SSF53850">
    <property type="entry name" value="Periplasmic binding protein-like II"/>
    <property type="match status" value="1"/>
</dbReference>
<accession>A0A4R6XAU2</accession>
<evidence type="ECO:0000256" key="1">
    <source>
        <dbReference type="ARBA" id="ARBA00009437"/>
    </source>
</evidence>
<dbReference type="InterPro" id="IPR005119">
    <property type="entry name" value="LysR_subst-bd"/>
</dbReference>
<evidence type="ECO:0000256" key="3">
    <source>
        <dbReference type="ARBA" id="ARBA00023125"/>
    </source>
</evidence>
<dbReference type="GO" id="GO:0000976">
    <property type="term" value="F:transcription cis-regulatory region binding"/>
    <property type="evidence" value="ECO:0007669"/>
    <property type="project" value="TreeGrafter"/>
</dbReference>
<dbReference type="PANTHER" id="PTHR30126:SF99">
    <property type="entry name" value="TRANSCRIPTIONAL REGULATOR LYSR FAMILY"/>
    <property type="match status" value="1"/>
</dbReference>
<dbReference type="Proteomes" id="UP000295729">
    <property type="component" value="Unassembled WGS sequence"/>
</dbReference>
<protein>
    <submittedName>
        <fullName evidence="6">LysR family transcriptional regulator</fullName>
    </submittedName>
</protein>
<dbReference type="PRINTS" id="PR00039">
    <property type="entry name" value="HTHLYSR"/>
</dbReference>
<dbReference type="PANTHER" id="PTHR30126">
    <property type="entry name" value="HTH-TYPE TRANSCRIPTIONAL REGULATOR"/>
    <property type="match status" value="1"/>
</dbReference>
<feature type="domain" description="HTH lysR-type" evidence="5">
    <location>
        <begin position="2"/>
        <end position="59"/>
    </location>
</feature>
<comment type="similarity">
    <text evidence="1">Belongs to the LysR transcriptional regulatory family.</text>
</comment>
<dbReference type="Pfam" id="PF03466">
    <property type="entry name" value="LysR_substrate"/>
    <property type="match status" value="1"/>
</dbReference>
<dbReference type="PROSITE" id="PS50931">
    <property type="entry name" value="HTH_LYSR"/>
    <property type="match status" value="1"/>
</dbReference>
<dbReference type="InterPro" id="IPR000847">
    <property type="entry name" value="LysR_HTH_N"/>
</dbReference>
<dbReference type="Pfam" id="PF00126">
    <property type="entry name" value="HTH_1"/>
    <property type="match status" value="1"/>
</dbReference>
<dbReference type="RefSeq" id="WP_133561721.1">
    <property type="nucleotide sequence ID" value="NZ_SNZA01000002.1"/>
</dbReference>
<name>A0A4R6XAU2_9GAMM</name>
<organism evidence="6 7">
    <name type="scientific">Marinomonas communis</name>
    <dbReference type="NCBI Taxonomy" id="28254"/>
    <lineage>
        <taxon>Bacteria</taxon>
        <taxon>Pseudomonadati</taxon>
        <taxon>Pseudomonadota</taxon>
        <taxon>Gammaproteobacteria</taxon>
        <taxon>Oceanospirillales</taxon>
        <taxon>Oceanospirillaceae</taxon>
        <taxon>Marinomonas</taxon>
    </lineage>
</organism>
<evidence type="ECO:0000256" key="2">
    <source>
        <dbReference type="ARBA" id="ARBA00023015"/>
    </source>
</evidence>
<keyword evidence="2" id="KW-0805">Transcription regulation</keyword>
<proteinExistence type="inferred from homology"/>
<dbReference type="OrthoDB" id="5289754at2"/>
<keyword evidence="7" id="KW-1185">Reference proteome</keyword>
<dbReference type="Gene3D" id="3.40.190.10">
    <property type="entry name" value="Periplasmic binding protein-like II"/>
    <property type="match status" value="2"/>
</dbReference>
<comment type="caution">
    <text evidence="6">The sequence shown here is derived from an EMBL/GenBank/DDBJ whole genome shotgun (WGS) entry which is preliminary data.</text>
</comment>
<sequence>MLNPIWLNTFKTLVEVGHFTQTADALHMTQPGVSQHIHKLESACGHLLIKREGKRFELTEQGRLMYDYALKVTKDEATLLERLSFDDPFSGVCKLSCSGALALLLYTPLLALQKQHPNLIVQLEVAPNHKTLQDLQTGAVDLGIVTHQPNETQYQSSVIGSETLCLVLPSAYQDAVIQPELLHQVGLINHPDAKHYLPLYLERCGDPALAELDTERLAVTGYINQLSQILLPVAKGLGFTVLPEAAVASFAHQESLHVVVPKQPVEETLYLVHKRYRTLPKRYDTIFKALAEILSSG</sequence>
<dbReference type="CDD" id="cd05466">
    <property type="entry name" value="PBP2_LTTR_substrate"/>
    <property type="match status" value="1"/>
</dbReference>
<dbReference type="AlphaFoldDB" id="A0A4R6XAU2"/>
<evidence type="ECO:0000259" key="5">
    <source>
        <dbReference type="PROSITE" id="PS50931"/>
    </source>
</evidence>
<dbReference type="EMBL" id="SNZA01000002">
    <property type="protein sequence ID" value="TDR14237.1"/>
    <property type="molecule type" value="Genomic_DNA"/>
</dbReference>
<reference evidence="6 7" key="1">
    <citation type="submission" date="2019-03" db="EMBL/GenBank/DDBJ databases">
        <title>Genomic Encyclopedia of Type Strains, Phase IV (KMG-IV): sequencing the most valuable type-strain genomes for metagenomic binning, comparative biology and taxonomic classification.</title>
        <authorList>
            <person name="Goeker M."/>
        </authorList>
    </citation>
    <scope>NUCLEOTIDE SEQUENCE [LARGE SCALE GENOMIC DNA]</scope>
    <source>
        <strain evidence="6 7">DSM 5604</strain>
    </source>
</reference>
<gene>
    <name evidence="6" type="ORF">C8D85_1770</name>
</gene>
<evidence type="ECO:0000313" key="6">
    <source>
        <dbReference type="EMBL" id="TDR14237.1"/>
    </source>
</evidence>
<evidence type="ECO:0000256" key="4">
    <source>
        <dbReference type="ARBA" id="ARBA00023163"/>
    </source>
</evidence>
<evidence type="ECO:0000313" key="7">
    <source>
        <dbReference type="Proteomes" id="UP000295729"/>
    </source>
</evidence>
<dbReference type="InterPro" id="IPR036388">
    <property type="entry name" value="WH-like_DNA-bd_sf"/>
</dbReference>
<dbReference type="SUPFAM" id="SSF46785">
    <property type="entry name" value="Winged helix' DNA-binding domain"/>
    <property type="match status" value="1"/>
</dbReference>
<dbReference type="Gene3D" id="1.10.10.10">
    <property type="entry name" value="Winged helix-like DNA-binding domain superfamily/Winged helix DNA-binding domain"/>
    <property type="match status" value="1"/>
</dbReference>
<keyword evidence="4" id="KW-0804">Transcription</keyword>
<keyword evidence="3" id="KW-0238">DNA-binding</keyword>